<accession>A0A2S1ZNU4</accession>
<organism evidence="2">
    <name type="scientific">Ekpoma virus</name>
    <dbReference type="NCBI Taxonomy" id="1615798"/>
    <lineage>
        <taxon>Viruses</taxon>
        <taxon>Riboviria</taxon>
        <taxon>Orthornavirae</taxon>
        <taxon>Negarnaviricota</taxon>
        <taxon>Haploviricotina</taxon>
        <taxon>Monjiviricetes</taxon>
        <taxon>Mononegavirales</taxon>
        <taxon>Rhabdoviridae</taxon>
        <taxon>Alpharhabdovirinae</taxon>
        <taxon>Tibrovirus</taxon>
    </lineage>
</organism>
<feature type="region of interest" description="Disordered" evidence="1">
    <location>
        <begin position="22"/>
        <end position="55"/>
    </location>
</feature>
<dbReference type="EMBL" id="MF079256">
    <property type="protein sequence ID" value="AWK27019.1"/>
    <property type="molecule type" value="Viral_cRNA"/>
</dbReference>
<feature type="compositionally biased region" description="Polar residues" evidence="1">
    <location>
        <begin position="40"/>
        <end position="55"/>
    </location>
</feature>
<proteinExistence type="predicted"/>
<evidence type="ECO:0000256" key="1">
    <source>
        <dbReference type="SAM" id="MobiDB-lite"/>
    </source>
</evidence>
<evidence type="ECO:0000313" key="2">
    <source>
        <dbReference type="EMBL" id="AWK27019.1"/>
    </source>
</evidence>
<reference evidence="2" key="1">
    <citation type="submission" date="2017-05" db="EMBL/GenBank/DDBJ databases">
        <title>Ekpoma virus imported to China from Angola.</title>
        <authorList>
            <person name="Zhang Z."/>
            <person name="He T."/>
            <person name="Li S."/>
            <person name="Tong Y."/>
            <person name="Tian Z."/>
        </authorList>
    </citation>
    <scope>NUCLEOTIDE SEQUENCE</scope>
    <source>
        <strain evidence="2">EKV2-sh</strain>
    </source>
</reference>
<protein>
    <submittedName>
        <fullName evidence="2">P protein</fullName>
    </submittedName>
</protein>
<sequence length="217" mass="24577">MNKPDFSKLYQNYSMEKLRDSLRDMALQPNDEVPEDPIHNNPSTSTGYTNKNPLESSKLTSSYDWESSISPDTSLTQQSKLDPIKEVFPMASLSDILRALALFNIHESMDFEISCEKLTFSIFPINRSVTQNISSTPEHGKTYPTLREVLERGIIVHKLPSMKPVTIHAWTKGINLEKIDDLMYADDMDDVECIAKTIIKASRLTRSLTHEGAKHCA</sequence>
<name>A0A2S1ZNU4_9RHAB</name>